<keyword evidence="2" id="KW-0732">Signal</keyword>
<feature type="compositionally biased region" description="Low complexity" evidence="1">
    <location>
        <begin position="49"/>
        <end position="59"/>
    </location>
</feature>
<evidence type="ECO:0000313" key="5">
    <source>
        <dbReference type="Proteomes" id="UP001221686"/>
    </source>
</evidence>
<evidence type="ECO:0000259" key="3">
    <source>
        <dbReference type="Pfam" id="PF13628"/>
    </source>
</evidence>
<accession>A0ABT5E8Y7</accession>
<dbReference type="Proteomes" id="UP001221686">
    <property type="component" value="Unassembled WGS sequence"/>
</dbReference>
<feature type="chain" id="PRO_5045997187" evidence="2">
    <location>
        <begin position="25"/>
        <end position="218"/>
    </location>
</feature>
<reference evidence="4 5" key="1">
    <citation type="submission" date="2022-11" db="EMBL/GenBank/DDBJ databases">
        <title>Minimal conservation of predation-associated metabolite biosynthetic gene clusters underscores biosynthetic potential of Myxococcota including descriptions for ten novel species: Archangium lansinium sp. nov., Myxococcus landrumus sp. nov., Nannocystis bai.</title>
        <authorList>
            <person name="Ahearne A."/>
            <person name="Stevens C."/>
            <person name="Dowd S."/>
        </authorList>
    </citation>
    <scope>NUCLEOTIDE SEQUENCE [LARGE SCALE GENOMIC DNA]</scope>
    <source>
        <strain evidence="4 5">BB15-2</strain>
    </source>
</reference>
<organism evidence="4 5">
    <name type="scientific">Nannocystis bainbridge</name>
    <dbReference type="NCBI Taxonomy" id="2995303"/>
    <lineage>
        <taxon>Bacteria</taxon>
        <taxon>Pseudomonadati</taxon>
        <taxon>Myxococcota</taxon>
        <taxon>Polyangia</taxon>
        <taxon>Nannocystales</taxon>
        <taxon>Nannocystaceae</taxon>
        <taxon>Nannocystis</taxon>
    </lineage>
</organism>
<dbReference type="InterPro" id="IPR025419">
    <property type="entry name" value="DUF4142"/>
</dbReference>
<proteinExistence type="predicted"/>
<feature type="region of interest" description="Disordered" evidence="1">
    <location>
        <begin position="81"/>
        <end position="122"/>
    </location>
</feature>
<dbReference type="Pfam" id="PF13628">
    <property type="entry name" value="DUF4142"/>
    <property type="match status" value="1"/>
</dbReference>
<evidence type="ECO:0000256" key="1">
    <source>
        <dbReference type="SAM" id="MobiDB-lite"/>
    </source>
</evidence>
<name>A0ABT5E8Y7_9BACT</name>
<gene>
    <name evidence="4" type="ORF">POL25_33175</name>
</gene>
<feature type="compositionally biased region" description="Basic residues" evidence="1">
    <location>
        <begin position="106"/>
        <end position="122"/>
    </location>
</feature>
<evidence type="ECO:0000256" key="2">
    <source>
        <dbReference type="SAM" id="SignalP"/>
    </source>
</evidence>
<comment type="caution">
    <text evidence="4">The sequence shown here is derived from an EMBL/GenBank/DDBJ whole genome shotgun (WGS) entry which is preliminary data.</text>
</comment>
<feature type="domain" description="DUF4142" evidence="3">
    <location>
        <begin position="67"/>
        <end position="208"/>
    </location>
</feature>
<feature type="compositionally biased region" description="Pro residues" evidence="1">
    <location>
        <begin position="28"/>
        <end position="48"/>
    </location>
</feature>
<sequence length="218" mass="23607">MSFTKISLPLTVALALALPGVAAAETSPTPPPPGTVPGAPTNPNPTTPPTHNTEANPTNVNTDDLSDAEILMVIETISDRTAEHNRRAQKSVKHKRAKKYADNRVKHAKAAKKRQTAMRNRHKLKPQPSEFVTAYGIAIDGSYKDLDTAAKGPEFDTTYIDDEIQVLTDVLDAVDRKFMPSVDLPELRDELNTVRAQVAADLVEAEAIRGALRAQPAA</sequence>
<protein>
    <submittedName>
        <fullName evidence="4">DUF4142 domain-containing protein</fullName>
    </submittedName>
</protein>
<feature type="region of interest" description="Disordered" evidence="1">
    <location>
        <begin position="23"/>
        <end position="64"/>
    </location>
</feature>
<feature type="signal peptide" evidence="2">
    <location>
        <begin position="1"/>
        <end position="24"/>
    </location>
</feature>
<dbReference type="EMBL" id="JAQNDL010000003">
    <property type="protein sequence ID" value="MDC0721809.1"/>
    <property type="molecule type" value="Genomic_DNA"/>
</dbReference>
<evidence type="ECO:0000313" key="4">
    <source>
        <dbReference type="EMBL" id="MDC0721809.1"/>
    </source>
</evidence>
<dbReference type="RefSeq" id="WP_272090316.1">
    <property type="nucleotide sequence ID" value="NZ_JAQNDL010000003.1"/>
</dbReference>
<feature type="compositionally biased region" description="Basic residues" evidence="1">
    <location>
        <begin position="87"/>
        <end position="98"/>
    </location>
</feature>
<keyword evidence="5" id="KW-1185">Reference proteome</keyword>